<dbReference type="SUPFAM" id="SSF82895">
    <property type="entry name" value="TSP-1 type 1 repeat"/>
    <property type="match status" value="8"/>
</dbReference>
<dbReference type="Pfam" id="PF08685">
    <property type="entry name" value="GON"/>
    <property type="match status" value="1"/>
</dbReference>
<feature type="disulfide bond" evidence="15">
    <location>
        <begin position="599"/>
        <end position="636"/>
    </location>
</feature>
<feature type="disulfide bond" evidence="15">
    <location>
        <begin position="407"/>
        <end position="490"/>
    </location>
</feature>
<comment type="caution">
    <text evidence="16">Lacks conserved residue(s) required for the propagation of feature annotation.</text>
</comment>
<dbReference type="Gene3D" id="2.60.120.830">
    <property type="match status" value="1"/>
</dbReference>
<feature type="disulfide bond" evidence="15">
    <location>
        <begin position="614"/>
        <end position="626"/>
    </location>
</feature>
<keyword evidence="14" id="KW-0106">Calcium</keyword>
<dbReference type="InterPro" id="IPR041645">
    <property type="entry name" value="ADAMTS_CR_2"/>
</dbReference>
<feature type="disulfide bond" evidence="15">
    <location>
        <begin position="564"/>
        <end position="575"/>
    </location>
</feature>
<keyword evidence="6" id="KW-0732">Signal</keyword>
<comment type="cofactor">
    <cofactor evidence="14">
        <name>Zn(2+)</name>
        <dbReference type="ChEBI" id="CHEBI:29105"/>
    </cofactor>
    <text evidence="14">Binds 1 zinc ion per subunit.</text>
</comment>
<dbReference type="InterPro" id="IPR036383">
    <property type="entry name" value="TSP1_rpt_sf"/>
</dbReference>
<dbReference type="SUPFAM" id="SSF55486">
    <property type="entry name" value="Metalloproteases ('zincins'), catalytic domain"/>
    <property type="match status" value="1"/>
</dbReference>
<dbReference type="PROSITE" id="PS50092">
    <property type="entry name" value="TSP1"/>
    <property type="match status" value="7"/>
</dbReference>
<evidence type="ECO:0000259" key="18">
    <source>
        <dbReference type="PROSITE" id="PS50215"/>
    </source>
</evidence>
<name>A0ABD1ES57_HYPHA</name>
<dbReference type="Pfam" id="PF00090">
    <property type="entry name" value="TSP_1"/>
    <property type="match status" value="1"/>
</dbReference>
<evidence type="ECO:0000256" key="12">
    <source>
        <dbReference type="ARBA" id="ARBA00023180"/>
    </source>
</evidence>
<keyword evidence="17" id="KW-1133">Transmembrane helix</keyword>
<gene>
    <name evidence="20" type="ORF">ABEB36_006898</name>
</gene>
<protein>
    <recommendedName>
        <fullName evidence="22">A disintegrin and metalloproteinase with thrombospondin motifs 9</fullName>
    </recommendedName>
</protein>
<evidence type="ECO:0000256" key="4">
    <source>
        <dbReference type="ARBA" id="ARBA00022670"/>
    </source>
</evidence>
<feature type="disulfide bond" evidence="15">
    <location>
        <begin position="389"/>
        <end position="395"/>
    </location>
</feature>
<dbReference type="Proteomes" id="UP001566132">
    <property type="component" value="Unassembled WGS sequence"/>
</dbReference>
<feature type="binding site" evidence="14 16">
    <location>
        <position position="428"/>
    </location>
    <ligand>
        <name>Zn(2+)</name>
        <dbReference type="ChEBI" id="CHEBI:29105"/>
        <note>catalytic</note>
    </ligand>
</feature>
<evidence type="ECO:0000256" key="5">
    <source>
        <dbReference type="ARBA" id="ARBA00022723"/>
    </source>
</evidence>
<dbReference type="PROSITE" id="PS51046">
    <property type="entry name" value="GON"/>
    <property type="match status" value="1"/>
</dbReference>
<dbReference type="Gene3D" id="2.20.100.10">
    <property type="entry name" value="Thrombospondin type-1 (TSP1) repeat"/>
    <property type="match status" value="7"/>
</dbReference>
<reference evidence="20 21" key="1">
    <citation type="submission" date="2024-05" db="EMBL/GenBank/DDBJ databases">
        <title>Genetic variation in Jamaican populations of the coffee berry borer (Hypothenemus hampei).</title>
        <authorList>
            <person name="Errbii M."/>
            <person name="Myrie A."/>
        </authorList>
    </citation>
    <scope>NUCLEOTIDE SEQUENCE [LARGE SCALE GENOMIC DNA]</scope>
    <source>
        <strain evidence="20">JA-Hopewell-2020-01-JO</strain>
        <tissue evidence="20">Whole body</tissue>
    </source>
</reference>
<dbReference type="InterPro" id="IPR024079">
    <property type="entry name" value="MetalloPept_cat_dom_sf"/>
</dbReference>
<feature type="transmembrane region" description="Helical" evidence="17">
    <location>
        <begin position="9"/>
        <end position="29"/>
    </location>
</feature>
<evidence type="ECO:0000256" key="7">
    <source>
        <dbReference type="ARBA" id="ARBA00022737"/>
    </source>
</evidence>
<evidence type="ECO:0000259" key="19">
    <source>
        <dbReference type="PROSITE" id="PS51046"/>
    </source>
</evidence>
<feature type="binding site" evidence="14">
    <location>
        <position position="378"/>
    </location>
    <ligand>
        <name>Ca(2+)</name>
        <dbReference type="ChEBI" id="CHEBI:29108"/>
        <label>1</label>
    </ligand>
</feature>
<evidence type="ECO:0008006" key="22">
    <source>
        <dbReference type="Google" id="ProtNLM"/>
    </source>
</evidence>
<keyword evidence="3" id="KW-0272">Extracellular matrix</keyword>
<feature type="disulfide bond" evidence="15">
    <location>
        <begin position="365"/>
        <end position="412"/>
    </location>
</feature>
<dbReference type="Pfam" id="PF19030">
    <property type="entry name" value="TSP1_ADAMTS"/>
    <property type="match status" value="7"/>
</dbReference>
<feature type="domain" description="GON" evidence="19">
    <location>
        <begin position="1541"/>
        <end position="1742"/>
    </location>
</feature>
<feature type="binding site" evidence="14">
    <location>
        <position position="490"/>
    </location>
    <ligand>
        <name>Ca(2+)</name>
        <dbReference type="ChEBI" id="CHEBI:29108"/>
        <label>1</label>
    </ligand>
</feature>
<evidence type="ECO:0000256" key="8">
    <source>
        <dbReference type="ARBA" id="ARBA00022801"/>
    </source>
</evidence>
<accession>A0ABD1ES57</accession>
<dbReference type="Gene3D" id="3.40.1620.60">
    <property type="match status" value="1"/>
</dbReference>
<feature type="disulfide bond" evidence="15">
    <location>
        <begin position="530"/>
        <end position="551"/>
    </location>
</feature>
<keyword evidence="21" id="KW-1185">Reference proteome</keyword>
<dbReference type="PANTHER" id="PTHR13723">
    <property type="entry name" value="ADAMTS A DISINTEGRIN AND METALLOPROTEASE WITH THROMBOSPONDIN MOTIFS PROTEASE"/>
    <property type="match status" value="1"/>
</dbReference>
<evidence type="ECO:0000256" key="10">
    <source>
        <dbReference type="ARBA" id="ARBA00023049"/>
    </source>
</evidence>
<dbReference type="PRINTS" id="PR01857">
    <property type="entry name" value="ADAMTSFAMILY"/>
</dbReference>
<dbReference type="GO" id="GO:0046872">
    <property type="term" value="F:metal ion binding"/>
    <property type="evidence" value="ECO:0007669"/>
    <property type="project" value="UniProtKB-KW"/>
</dbReference>
<evidence type="ECO:0000256" key="15">
    <source>
        <dbReference type="PIRSR" id="PIRSR613273-3"/>
    </source>
</evidence>
<dbReference type="InterPro" id="IPR050439">
    <property type="entry name" value="ADAMTS_ADAMTS-like"/>
</dbReference>
<dbReference type="Pfam" id="PF01562">
    <property type="entry name" value="Pep_M12B_propep"/>
    <property type="match status" value="1"/>
</dbReference>
<evidence type="ECO:0000256" key="14">
    <source>
        <dbReference type="PIRSR" id="PIRSR613273-2"/>
    </source>
</evidence>
<feature type="binding site" evidence="14 16">
    <location>
        <position position="432"/>
    </location>
    <ligand>
        <name>Zn(2+)</name>
        <dbReference type="ChEBI" id="CHEBI:29105"/>
        <note>catalytic</note>
    </ligand>
</feature>
<keyword evidence="11 15" id="KW-1015">Disulfide bond</keyword>
<dbReference type="FunFam" id="2.20.100.10:FF:000005">
    <property type="entry name" value="ADAM metallopeptidase with thrombospondin type 1 motif 9"/>
    <property type="match status" value="2"/>
</dbReference>
<dbReference type="PANTHER" id="PTHR13723:SF278">
    <property type="entry name" value="ADAM METALLOPEPTIDASE WITH THROMBOSPONDIN TYPE 1 MOTIF A, ISOFORM B"/>
    <property type="match status" value="1"/>
</dbReference>
<evidence type="ECO:0000256" key="17">
    <source>
        <dbReference type="SAM" id="Phobius"/>
    </source>
</evidence>
<evidence type="ECO:0000256" key="3">
    <source>
        <dbReference type="ARBA" id="ARBA00022530"/>
    </source>
</evidence>
<comment type="caution">
    <text evidence="20">The sequence shown here is derived from an EMBL/GenBank/DDBJ whole genome shotgun (WGS) entry which is preliminary data.</text>
</comment>
<feature type="disulfide bond" evidence="15">
    <location>
        <begin position="539"/>
        <end position="570"/>
    </location>
</feature>
<proteinExistence type="predicted"/>
<feature type="disulfide bond" evidence="15">
    <location>
        <begin position="444"/>
        <end position="474"/>
    </location>
</feature>
<keyword evidence="12" id="KW-0325">Glycoprotein</keyword>
<keyword evidence="10" id="KW-0482">Metalloprotease</keyword>
<dbReference type="InterPro" id="IPR000884">
    <property type="entry name" value="TSP1_rpt"/>
</dbReference>
<organism evidence="20 21">
    <name type="scientific">Hypothenemus hampei</name>
    <name type="common">Coffee berry borer</name>
    <dbReference type="NCBI Taxonomy" id="57062"/>
    <lineage>
        <taxon>Eukaryota</taxon>
        <taxon>Metazoa</taxon>
        <taxon>Ecdysozoa</taxon>
        <taxon>Arthropoda</taxon>
        <taxon>Hexapoda</taxon>
        <taxon>Insecta</taxon>
        <taxon>Pterygota</taxon>
        <taxon>Neoptera</taxon>
        <taxon>Endopterygota</taxon>
        <taxon>Coleoptera</taxon>
        <taxon>Polyphaga</taxon>
        <taxon>Cucujiformia</taxon>
        <taxon>Curculionidae</taxon>
        <taxon>Scolytinae</taxon>
        <taxon>Hypothenemus</taxon>
    </lineage>
</organism>
<evidence type="ECO:0000256" key="2">
    <source>
        <dbReference type="ARBA" id="ARBA00022525"/>
    </source>
</evidence>
<dbReference type="InterPro" id="IPR001590">
    <property type="entry name" value="Peptidase_M12B"/>
</dbReference>
<comment type="subcellular location">
    <subcellularLocation>
        <location evidence="1">Secreted</location>
        <location evidence="1">Extracellular space</location>
        <location evidence="1">Extracellular matrix</location>
    </subcellularLocation>
</comment>
<feature type="domain" description="Peptidase M12B" evidence="18">
    <location>
        <begin position="289"/>
        <end position="495"/>
    </location>
</feature>
<keyword evidence="2" id="KW-0964">Secreted</keyword>
<keyword evidence="9 14" id="KW-0862">Zinc</keyword>
<evidence type="ECO:0000256" key="11">
    <source>
        <dbReference type="ARBA" id="ARBA00023157"/>
    </source>
</evidence>
<evidence type="ECO:0000313" key="21">
    <source>
        <dbReference type="Proteomes" id="UP001566132"/>
    </source>
</evidence>
<evidence type="ECO:0000256" key="6">
    <source>
        <dbReference type="ARBA" id="ARBA00022729"/>
    </source>
</evidence>
<keyword evidence="17" id="KW-0472">Membrane</keyword>
<dbReference type="Pfam" id="PF19236">
    <property type="entry name" value="ADAMTS_CR_3"/>
    <property type="match status" value="1"/>
</dbReference>
<evidence type="ECO:0000256" key="13">
    <source>
        <dbReference type="PIRSR" id="PIRSR613273-1"/>
    </source>
</evidence>
<evidence type="ECO:0000256" key="9">
    <source>
        <dbReference type="ARBA" id="ARBA00022833"/>
    </source>
</evidence>
<dbReference type="GO" id="GO:0008237">
    <property type="term" value="F:metallopeptidase activity"/>
    <property type="evidence" value="ECO:0007669"/>
    <property type="project" value="UniProtKB-KW"/>
</dbReference>
<dbReference type="InterPro" id="IPR045371">
    <property type="entry name" value="ADAMTS_CR_3"/>
</dbReference>
<feature type="disulfide bond" evidence="15">
    <location>
        <begin position="519"/>
        <end position="544"/>
    </location>
</feature>
<dbReference type="GO" id="GO:0006508">
    <property type="term" value="P:proteolysis"/>
    <property type="evidence" value="ECO:0007669"/>
    <property type="project" value="UniProtKB-KW"/>
</dbReference>
<dbReference type="Pfam" id="PF05986">
    <property type="entry name" value="ADAMTS_spacer1"/>
    <property type="match status" value="1"/>
</dbReference>
<evidence type="ECO:0000313" key="20">
    <source>
        <dbReference type="EMBL" id="KAL1501601.1"/>
    </source>
</evidence>
<dbReference type="CDD" id="cd04273">
    <property type="entry name" value="ZnMc_ADAMTS_like"/>
    <property type="match status" value="1"/>
</dbReference>
<dbReference type="InterPro" id="IPR013273">
    <property type="entry name" value="ADAMTS/ADAMTS-like"/>
</dbReference>
<evidence type="ECO:0000256" key="1">
    <source>
        <dbReference type="ARBA" id="ARBA00004498"/>
    </source>
</evidence>
<feature type="active site" evidence="13 16">
    <location>
        <position position="429"/>
    </location>
</feature>
<keyword evidence="8" id="KW-0378">Hydrolase</keyword>
<feature type="disulfide bond" evidence="15">
    <location>
        <begin position="603"/>
        <end position="641"/>
    </location>
</feature>
<dbReference type="Gene3D" id="3.40.390.10">
    <property type="entry name" value="Collagenase (Catalytic Domain)"/>
    <property type="match status" value="1"/>
</dbReference>
<dbReference type="SMART" id="SM00209">
    <property type="entry name" value="TSP1"/>
    <property type="match status" value="10"/>
</dbReference>
<dbReference type="InterPro" id="IPR002870">
    <property type="entry name" value="Peptidase_M12B_N"/>
</dbReference>
<evidence type="ECO:0000256" key="16">
    <source>
        <dbReference type="PROSITE-ProRule" id="PRU00276"/>
    </source>
</evidence>
<dbReference type="PROSITE" id="PS50215">
    <property type="entry name" value="ADAM_MEPRO"/>
    <property type="match status" value="1"/>
</dbReference>
<dbReference type="Pfam" id="PF01421">
    <property type="entry name" value="Reprolysin"/>
    <property type="match status" value="1"/>
</dbReference>
<dbReference type="FunFam" id="2.20.100.10:FF:000006">
    <property type="entry name" value="A disintegrin and metalloproteinase with thrombospondin motifs 1"/>
    <property type="match status" value="1"/>
</dbReference>
<dbReference type="Pfam" id="PF17771">
    <property type="entry name" value="ADAMTS_CR_2"/>
    <property type="match status" value="1"/>
</dbReference>
<feature type="binding site" evidence="14 16">
    <location>
        <position position="438"/>
    </location>
    <ligand>
        <name>Zn(2+)</name>
        <dbReference type="ChEBI" id="CHEBI:29105"/>
        <note>catalytic</note>
    </ligand>
</feature>
<dbReference type="EMBL" id="JBDJPC010000005">
    <property type="protein sequence ID" value="KAL1501601.1"/>
    <property type="molecule type" value="Genomic_DNA"/>
</dbReference>
<keyword evidence="17" id="KW-0812">Transmembrane</keyword>
<keyword evidence="4" id="KW-0645">Protease</keyword>
<keyword evidence="7" id="KW-0677">Repeat</keyword>
<keyword evidence="5 14" id="KW-0479">Metal-binding</keyword>
<dbReference type="InterPro" id="IPR012314">
    <property type="entry name" value="Pept_M12B_GON-ADAMTSs"/>
</dbReference>
<dbReference type="InterPro" id="IPR010294">
    <property type="entry name" value="ADAMTS_spacer1"/>
</dbReference>
<sequence>MSRRRCTSALALGAIIFLCAIVVVVWVQFSQGAFDRLHRFNDVINGTAITAGNLEEITHSTVGASIGHKGAQSVRHHSGHFRHKTAEIWDPHPKYEIDAFGKKLVLELENDSKFVAPNLHIVTHEKDVAQRRPHDPKVSGCFYTGKLKNDTSSAIAVSLCHGMTGYIRSSTANYYIEPVENFSSGTLGTILHRIKLLPHSVEETNNILGFQDSLNVINGKNETGNSHSIVEDDFPEEIVQRYRVKRYVSFDDDTVYDYLHQRNISPQEILRSSRETDWTGGYTKRSNEYFIKVLVVADRTMLEYHKTHEELTKYILILMSHVALLFKEASIGNAINVSVIHIRILNNPIEDFSNSLSQDMLRRFCEWKQRFISDKNHDVALLLTRRAICKNHTSCGTLGVAEVDSMCRPSGCTIVRDKGLSTSYTIAHEFGHALSMVHDDDNKCSSHNLGALHSNNIMSRTTKNDSKPFMWSPCSKQYVTDFLDSPKSKCLLNPPSNNEILSNYSHMLPGDSFEVDRQCELEFGPGHTRCTLVVNEPPCIHLWCKDLTGGCISQWSPWAEGTKCGRYSWCYKRECIAEDRRQFIPIDGGWGVWQSWGPCSRTCGGGIKKSVRYCDSPTPENGGNYCTGKSVKYMSCNTEDCDPNTKDFRSVQCSEYNGITKGLPNLTQDVQWIPKYGLGSPDRTEDYCRLYCKPHHSAAYYALKDKVIDGTKCGKSGFDICVNGMCRSGGCDNLLDSKSNFDECGVCGGDNSECQEVTGIYNKTADQVSYNMVVRIPRGSSNLKVTQHSYGADENFLALRDGETGSYILNGNQMLNTQEMEVEYGPMIIKYSGSNAKTEWISTMKTKKLHKDLIVEVLSIKNLSPPDITYRYVISKDAAPRSSRYHTFYSPDYSTTPYSRYEWRLYQKNWSKCSSICEGIQYRKPTCVELVNGQEVHVSYCASSDIESSTEKRQCNNHCTLTWHTVSRSACSPHCGKGYRQIYYKCMKLYKKKQFNIEEVHNQHCNILVKPPTTETCYTPCNTTRWDYSNWSECSKTCGGGTQRRSGKCVDENNNPIDESHCSNTEKIVEQICNIEKCPDWIVAETSTCSVPCGGGYQNITYYCVLSGRIYDSFSCDQRTKPASTKTCNEHACGRWAITDSFYPCSVTCGEGLEKRQYVCKKFDSEEILDRDYCRNVAMPIEETRKCFKKCEKPFHLPYETKKHPSQDNNSVYDWYDRFKSFQWVAGNWSACSQTCDGGISTQTFTCRNKLSEENPTMCDPYLKPHNVIRCNDQSCPRWKIGDWSPNCDSKCEKHRQVMCMDDKMTTFGNDYCDLMKKPTNSTKCPLAECPHAARGLSRNYFDTKENRDRRYRWKVGGWRQCSTECGRGTRRRSIECEDSLNDIVVVDSLCKHKQRPKASKPCERYQCKYAWIEGYWSTCSATCGPGTKTRNVTCHKVHQGGIVDPTPLPESNHRLIHKNYCNFYFKPATTSKCLLSICGDEYIWQPEEWKPCSHPCGKKGRQIRVLNCVRTRTGEKVPKHLCSKNLRPTRKRKCNQWRCLYKSCKEIKHYMRTKENREYVISLQGSAVNIYCYKMDTPEPQEYISLHPDKENYAEIYDRRLLNLNSCPYGGERRDNCPCDHIGPDRSGVTKFWKVRLNITSLQIIVDDFTFSKQVKGTKIPYGTSGDCYSSSPHGCPQGRFSVDLTYTSFKLAKYIRWKKTGPYVSGTITRSSDTLVRGKCGGYCGECGPDFNYGGLKVEIT</sequence>